<dbReference type="Gene3D" id="1.20.5.170">
    <property type="match status" value="1"/>
</dbReference>
<dbReference type="GO" id="GO:0046983">
    <property type="term" value="F:protein dimerization activity"/>
    <property type="evidence" value="ECO:0007669"/>
    <property type="project" value="UniProtKB-ARBA"/>
</dbReference>
<feature type="compositionally biased region" description="Low complexity" evidence="8">
    <location>
        <begin position="68"/>
        <end position="82"/>
    </location>
</feature>
<keyword evidence="5" id="KW-0804">Transcription</keyword>
<feature type="compositionally biased region" description="Basic and acidic residues" evidence="8">
    <location>
        <begin position="1"/>
        <end position="26"/>
    </location>
</feature>
<keyword evidence="6" id="KW-0539">Nucleus</keyword>
<feature type="compositionally biased region" description="Polar residues" evidence="8">
    <location>
        <begin position="427"/>
        <end position="437"/>
    </location>
</feature>
<feature type="region of interest" description="Disordered" evidence="8">
    <location>
        <begin position="1"/>
        <end position="45"/>
    </location>
</feature>
<dbReference type="CDD" id="cd14702">
    <property type="entry name" value="bZIP_plant_GBF1"/>
    <property type="match status" value="1"/>
</dbReference>
<dbReference type="SMART" id="SM00338">
    <property type="entry name" value="BRLZ"/>
    <property type="match status" value="1"/>
</dbReference>
<comment type="subcellular location">
    <subcellularLocation>
        <location evidence="1">Nucleus</location>
    </subcellularLocation>
</comment>
<dbReference type="PANTHER" id="PTHR46408">
    <property type="entry name" value="BASIC LEUCINE ZIPPER 63"/>
    <property type="match status" value="1"/>
</dbReference>
<evidence type="ECO:0000256" key="1">
    <source>
        <dbReference type="ARBA" id="ARBA00004123"/>
    </source>
</evidence>
<keyword evidence="3" id="KW-0805">Transcription regulation</keyword>
<feature type="region of interest" description="Disordered" evidence="8">
    <location>
        <begin position="367"/>
        <end position="437"/>
    </location>
</feature>
<dbReference type="GO" id="GO:0005634">
    <property type="term" value="C:nucleus"/>
    <property type="evidence" value="ECO:0007669"/>
    <property type="project" value="UniProtKB-SubCell"/>
</dbReference>
<dbReference type="PANTHER" id="PTHR46408:SF10">
    <property type="entry name" value="BASIC LEUCINE ZIPPER 63"/>
    <property type="match status" value="1"/>
</dbReference>
<evidence type="ECO:0000256" key="7">
    <source>
        <dbReference type="SAM" id="Coils"/>
    </source>
</evidence>
<protein>
    <submittedName>
        <fullName evidence="10">Light-inducible protein CPRF2-like</fullName>
    </submittedName>
</protein>
<evidence type="ECO:0000256" key="3">
    <source>
        <dbReference type="ARBA" id="ARBA00023015"/>
    </source>
</evidence>
<comment type="similarity">
    <text evidence="2">Belongs to the bZIP family.</text>
</comment>
<keyword evidence="11" id="KW-1185">Reference proteome</keyword>
<evidence type="ECO:0000259" key="9">
    <source>
        <dbReference type="PROSITE" id="PS50217"/>
    </source>
</evidence>
<reference evidence="10 11" key="1">
    <citation type="submission" date="2024-06" db="EMBL/GenBank/DDBJ databases">
        <title>A chromosome level genome sequence of Diviner's sage (Salvia divinorum).</title>
        <authorList>
            <person name="Ford S.A."/>
            <person name="Ro D.-K."/>
            <person name="Ness R.W."/>
            <person name="Phillips M.A."/>
        </authorList>
    </citation>
    <scope>NUCLEOTIDE SEQUENCE [LARGE SCALE GENOMIC DNA]</scope>
    <source>
        <strain evidence="10">SAF-2024a</strain>
        <tissue evidence="10">Leaf</tissue>
    </source>
</reference>
<proteinExistence type="inferred from homology"/>
<accession>A0ABD1I2Q3</accession>
<feature type="coiled-coil region" evidence="7">
    <location>
        <begin position="254"/>
        <end position="323"/>
    </location>
</feature>
<feature type="region of interest" description="Disordered" evidence="8">
    <location>
        <begin position="60"/>
        <end position="129"/>
    </location>
</feature>
<dbReference type="AlphaFoldDB" id="A0ABD1I2Q3"/>
<dbReference type="Proteomes" id="UP001567538">
    <property type="component" value="Unassembled WGS sequence"/>
</dbReference>
<feature type="compositionally biased region" description="Acidic residues" evidence="8">
    <location>
        <begin position="223"/>
        <end position="233"/>
    </location>
</feature>
<feature type="compositionally biased region" description="Low complexity" evidence="8">
    <location>
        <begin position="392"/>
        <end position="403"/>
    </location>
</feature>
<dbReference type="PROSITE" id="PS00036">
    <property type="entry name" value="BZIP_BASIC"/>
    <property type="match status" value="1"/>
</dbReference>
<name>A0ABD1I2Q3_SALDI</name>
<gene>
    <name evidence="10" type="ORF">AAHA92_04525</name>
</gene>
<dbReference type="EMBL" id="JBEAFC010000003">
    <property type="protein sequence ID" value="KAL1561879.1"/>
    <property type="molecule type" value="Genomic_DNA"/>
</dbReference>
<dbReference type="PROSITE" id="PS50217">
    <property type="entry name" value="BZIP"/>
    <property type="match status" value="1"/>
</dbReference>
<dbReference type="InterPro" id="IPR045314">
    <property type="entry name" value="bZIP_plant_GBF1"/>
</dbReference>
<evidence type="ECO:0000256" key="2">
    <source>
        <dbReference type="ARBA" id="ARBA00007163"/>
    </source>
</evidence>
<dbReference type="InterPro" id="IPR004827">
    <property type="entry name" value="bZIP"/>
</dbReference>
<dbReference type="Pfam" id="PF00170">
    <property type="entry name" value="bZIP_1"/>
    <property type="match status" value="1"/>
</dbReference>
<dbReference type="FunFam" id="1.20.5.170:FF:000020">
    <property type="entry name" value="BZIP transcription factor"/>
    <property type="match status" value="1"/>
</dbReference>
<dbReference type="InterPro" id="IPR046347">
    <property type="entry name" value="bZIP_sf"/>
</dbReference>
<feature type="region of interest" description="Disordered" evidence="8">
    <location>
        <begin position="154"/>
        <end position="245"/>
    </location>
</feature>
<sequence>MERVFSMDEIDHFWSPHPQPRLDEAASRLSSSAASATAESKLAGMNRSASEWAFQRFLQEASSAPDRTTTTTTIQSSSSSSTHRNEDVADVKGGSRHHLIGVGVDANQQPKTAAAGAPPPNVSPDSEEYQAYLKSRLELACAAVALTRGSNVKNQVSTGAAPDNGSQASNSLQLGSHVAHKDSIKPQDKDGGGGPVGVPPLPAISKKYGVQVKSTTSGSSGEQSDDDEAEGENESIQNMDPTDAKRMRRMLSNRESARRSRRRKQAHLSELETQVSQLRVENSSLLKRLTDISHKYNEAAVDNRVLKADVETLRAKVKMAEETVKRVTGLNPLFQAMSEISTMGMPSFSGSPDTSADAAVPVQDDPEQHYYHAPSSSQASVQDHRVRNIPPAENAQADAAAGANKMGRTVSMQRVASLEHLQKRIRASSNSQGTRDQ</sequence>
<dbReference type="GO" id="GO:0003677">
    <property type="term" value="F:DNA binding"/>
    <property type="evidence" value="ECO:0007669"/>
    <property type="project" value="UniProtKB-KW"/>
</dbReference>
<keyword evidence="4" id="KW-0238">DNA-binding</keyword>
<feature type="compositionally biased region" description="Basic and acidic residues" evidence="8">
    <location>
        <begin position="179"/>
        <end position="191"/>
    </location>
</feature>
<evidence type="ECO:0000256" key="6">
    <source>
        <dbReference type="ARBA" id="ARBA00023242"/>
    </source>
</evidence>
<evidence type="ECO:0000256" key="4">
    <source>
        <dbReference type="ARBA" id="ARBA00023125"/>
    </source>
</evidence>
<dbReference type="Pfam" id="PF12498">
    <property type="entry name" value="bZIP_C"/>
    <property type="match status" value="1"/>
</dbReference>
<dbReference type="InterPro" id="IPR020983">
    <property type="entry name" value="Basic_leucine-zipper_C"/>
</dbReference>
<feature type="domain" description="BZIP" evidence="9">
    <location>
        <begin position="243"/>
        <end position="298"/>
    </location>
</feature>
<dbReference type="SUPFAM" id="SSF57959">
    <property type="entry name" value="Leucine zipper domain"/>
    <property type="match status" value="1"/>
</dbReference>
<evidence type="ECO:0000313" key="11">
    <source>
        <dbReference type="Proteomes" id="UP001567538"/>
    </source>
</evidence>
<keyword evidence="7" id="KW-0175">Coiled coil</keyword>
<feature type="compositionally biased region" description="Low complexity" evidence="8">
    <location>
        <begin position="27"/>
        <end position="40"/>
    </location>
</feature>
<evidence type="ECO:0000313" key="10">
    <source>
        <dbReference type="EMBL" id="KAL1561879.1"/>
    </source>
</evidence>
<evidence type="ECO:0000256" key="5">
    <source>
        <dbReference type="ARBA" id="ARBA00023163"/>
    </source>
</evidence>
<organism evidence="10 11">
    <name type="scientific">Salvia divinorum</name>
    <name type="common">Maria pastora</name>
    <name type="synonym">Diviner's sage</name>
    <dbReference type="NCBI Taxonomy" id="28513"/>
    <lineage>
        <taxon>Eukaryota</taxon>
        <taxon>Viridiplantae</taxon>
        <taxon>Streptophyta</taxon>
        <taxon>Embryophyta</taxon>
        <taxon>Tracheophyta</taxon>
        <taxon>Spermatophyta</taxon>
        <taxon>Magnoliopsida</taxon>
        <taxon>eudicotyledons</taxon>
        <taxon>Gunneridae</taxon>
        <taxon>Pentapetalae</taxon>
        <taxon>asterids</taxon>
        <taxon>lamiids</taxon>
        <taxon>Lamiales</taxon>
        <taxon>Lamiaceae</taxon>
        <taxon>Nepetoideae</taxon>
        <taxon>Mentheae</taxon>
        <taxon>Salviinae</taxon>
        <taxon>Salvia</taxon>
        <taxon>Salvia subgen. Calosphace</taxon>
    </lineage>
</organism>
<comment type="caution">
    <text evidence="10">The sequence shown here is derived from an EMBL/GenBank/DDBJ whole genome shotgun (WGS) entry which is preliminary data.</text>
</comment>
<feature type="compositionally biased region" description="Polar residues" evidence="8">
    <location>
        <begin position="154"/>
        <end position="174"/>
    </location>
</feature>
<evidence type="ECO:0000256" key="8">
    <source>
        <dbReference type="SAM" id="MobiDB-lite"/>
    </source>
</evidence>